<dbReference type="GO" id="GO:0005886">
    <property type="term" value="C:plasma membrane"/>
    <property type="evidence" value="ECO:0007669"/>
    <property type="project" value="UniProtKB-SubCell"/>
</dbReference>
<keyword evidence="8" id="KW-0472">Membrane</keyword>
<name>A0A291TBL3_9FIRM</name>
<dbReference type="InterPro" id="IPR011538">
    <property type="entry name" value="Nuo51_FMN-bd"/>
</dbReference>
<feature type="binding site" evidence="8">
    <location>
        <position position="379"/>
    </location>
    <ligand>
        <name>[4Fe-4S] cluster</name>
        <dbReference type="ChEBI" id="CHEBI:49883"/>
        <label>1</label>
    </ligand>
</feature>
<sequence length="455" mass="47698">MRAGVAIQAEWGIYSMLNKLKRAALGAHTPHDKATAASKPVPMPLPAQVRILMSQHIGAPAKALVKKGDEVFVGTKIGEAGGFVSANIHSSVSGTVAAVEPFRLSNGRMCDSVVIKTDGKQTVDPAVKAPEVTDKASFLAAVRECGLVGLGGAGFPTDVKLQPKQTVDTLLINASECEVWLTSDTQEMLNCSDDIVRGIEAVLKYTGIPKCVIGIENNKPECIELLNQKTKDKPAIEVKALPSVYGTGAELILIEKCLGREVPHGGLPADAGAIVMNVTSVSTLGKYLATGMPVVSRCITVDGDACAKPQNLIVPVGTAYEDVLNAAGIKGGVELGKVVAGGAMMGPAVENLSYPTTKTTSGLIMLSAAAAEPPQVNPCIRCGRCVEYCPMGLEPVEVNQAYAARDVQELGKLHVDYCFNCGSCTFVCPAKRPCTQMMGLAKAFYLGEIKKGGNK</sequence>
<gene>
    <name evidence="8" type="primary">rnfC</name>
    <name evidence="10" type="ORF">CRH10_09605</name>
</gene>
<comment type="function">
    <text evidence="8">Part of a membrane-bound complex that couples electron transfer with translocation of ions across the membrane.</text>
</comment>
<feature type="binding site" evidence="8">
    <location>
        <position position="418"/>
    </location>
    <ligand>
        <name>[4Fe-4S] cluster</name>
        <dbReference type="ChEBI" id="CHEBI:49883"/>
        <label>2</label>
    </ligand>
</feature>
<keyword evidence="2 8" id="KW-0004">4Fe-4S</keyword>
<dbReference type="Pfam" id="PF01512">
    <property type="entry name" value="Complex1_51K"/>
    <property type="match status" value="1"/>
</dbReference>
<dbReference type="InterPro" id="IPR017896">
    <property type="entry name" value="4Fe4S_Fe-S-bd"/>
</dbReference>
<dbReference type="GO" id="GO:0009055">
    <property type="term" value="F:electron transfer activity"/>
    <property type="evidence" value="ECO:0007669"/>
    <property type="project" value="InterPro"/>
</dbReference>
<dbReference type="PANTHER" id="PTHR43034">
    <property type="entry name" value="ION-TRANSLOCATING OXIDOREDUCTASE COMPLEX SUBUNIT C"/>
    <property type="match status" value="1"/>
</dbReference>
<dbReference type="PROSITE" id="PS51379">
    <property type="entry name" value="4FE4S_FER_2"/>
    <property type="match status" value="2"/>
</dbReference>
<comment type="cofactor">
    <cofactor evidence="8">
        <name>[4Fe-4S] cluster</name>
        <dbReference type="ChEBI" id="CHEBI:49883"/>
    </cofactor>
    <text evidence="8">Binds 2 [4Fe-4S] clusters per subunit.</text>
</comment>
<keyword evidence="1 8" id="KW-0813">Transport</keyword>
<dbReference type="InterPro" id="IPR037225">
    <property type="entry name" value="Nuo51_FMN-bd_sf"/>
</dbReference>
<evidence type="ECO:0000313" key="10">
    <source>
        <dbReference type="EMBL" id="ATL90532.1"/>
    </source>
</evidence>
<proteinExistence type="inferred from homology"/>
<comment type="subcellular location">
    <subcellularLocation>
        <location evidence="8">Cell membrane</location>
        <topology evidence="8">Peripheral membrane protein</topology>
    </subcellularLocation>
</comment>
<evidence type="ECO:0000256" key="3">
    <source>
        <dbReference type="ARBA" id="ARBA00022723"/>
    </source>
</evidence>
<dbReference type="PROSITE" id="PS00198">
    <property type="entry name" value="4FE4S_FER_1"/>
    <property type="match status" value="2"/>
</dbReference>
<evidence type="ECO:0000313" key="11">
    <source>
        <dbReference type="Proteomes" id="UP000223709"/>
    </source>
</evidence>
<evidence type="ECO:0000256" key="5">
    <source>
        <dbReference type="ARBA" id="ARBA00022982"/>
    </source>
</evidence>
<dbReference type="GO" id="GO:0022900">
    <property type="term" value="P:electron transport chain"/>
    <property type="evidence" value="ECO:0007669"/>
    <property type="project" value="UniProtKB-UniRule"/>
</dbReference>
<evidence type="ECO:0000256" key="7">
    <source>
        <dbReference type="ARBA" id="ARBA00023014"/>
    </source>
</evidence>
<keyword evidence="8" id="KW-1003">Cell membrane</keyword>
<comment type="similarity">
    <text evidence="8">Belongs to the 4Fe4S bacterial-type ferredoxin family. RnfC subfamily.</text>
</comment>
<keyword evidence="8" id="KW-1278">Translocase</keyword>
<keyword evidence="5 8" id="KW-0249">Electron transport</keyword>
<dbReference type="InterPro" id="IPR026902">
    <property type="entry name" value="RnfC_N"/>
</dbReference>
<comment type="subunit">
    <text evidence="8">The complex is composed of six subunits: RnfA, RnfB, RnfC, RnfD, RnfE and RnfG.</text>
</comment>
<feature type="domain" description="4Fe-4S ferredoxin-type" evidence="9">
    <location>
        <begin position="411"/>
        <end position="431"/>
    </location>
</feature>
<evidence type="ECO:0000256" key="4">
    <source>
        <dbReference type="ARBA" id="ARBA00022737"/>
    </source>
</evidence>
<dbReference type="InterPro" id="IPR010208">
    <property type="entry name" value="Ion_transpt_RnfC/RsxC"/>
</dbReference>
<dbReference type="SUPFAM" id="SSF46548">
    <property type="entry name" value="alpha-helical ferredoxin"/>
    <property type="match status" value="1"/>
</dbReference>
<dbReference type="SUPFAM" id="SSF142019">
    <property type="entry name" value="Nqo1 FMN-binding domain-like"/>
    <property type="match status" value="1"/>
</dbReference>
<feature type="binding site" evidence="8">
    <location>
        <position position="385"/>
    </location>
    <ligand>
        <name>[4Fe-4S] cluster</name>
        <dbReference type="ChEBI" id="CHEBI:49883"/>
        <label>1</label>
    </ligand>
</feature>
<feature type="binding site" evidence="8">
    <location>
        <position position="382"/>
    </location>
    <ligand>
        <name>[4Fe-4S] cluster</name>
        <dbReference type="ChEBI" id="CHEBI:49883"/>
        <label>1</label>
    </ligand>
</feature>
<protein>
    <recommendedName>
        <fullName evidence="8">Ion-translocating oxidoreductase complex subunit C</fullName>
        <ecNumber evidence="8">7.-.-.-</ecNumber>
    </recommendedName>
    <alternativeName>
        <fullName evidence="8">Rnf electron transport complex subunit C</fullName>
    </alternativeName>
</protein>
<feature type="binding site" evidence="8">
    <location>
        <position position="389"/>
    </location>
    <ligand>
        <name>[4Fe-4S] cluster</name>
        <dbReference type="ChEBI" id="CHEBI:49883"/>
        <label>2</label>
    </ligand>
</feature>
<dbReference type="Pfam" id="PF13375">
    <property type="entry name" value="RnfC_N"/>
    <property type="match status" value="1"/>
</dbReference>
<evidence type="ECO:0000256" key="8">
    <source>
        <dbReference type="HAMAP-Rule" id="MF_00461"/>
    </source>
</evidence>
<dbReference type="AlphaFoldDB" id="A0A291TBL3"/>
<dbReference type="GO" id="GO:0046872">
    <property type="term" value="F:metal ion binding"/>
    <property type="evidence" value="ECO:0007669"/>
    <property type="project" value="UniProtKB-KW"/>
</dbReference>
<dbReference type="Pfam" id="PF12838">
    <property type="entry name" value="Fer4_7"/>
    <property type="match status" value="1"/>
</dbReference>
<evidence type="ECO:0000256" key="6">
    <source>
        <dbReference type="ARBA" id="ARBA00023004"/>
    </source>
</evidence>
<feature type="binding site" evidence="8">
    <location>
        <position position="424"/>
    </location>
    <ligand>
        <name>[4Fe-4S] cluster</name>
        <dbReference type="ChEBI" id="CHEBI:49883"/>
        <label>2</label>
    </ligand>
</feature>
<dbReference type="Proteomes" id="UP000223709">
    <property type="component" value="Chromosome"/>
</dbReference>
<evidence type="ECO:0000259" key="9">
    <source>
        <dbReference type="PROSITE" id="PS51379"/>
    </source>
</evidence>
<dbReference type="NCBIfam" id="TIGR01945">
    <property type="entry name" value="rnfC"/>
    <property type="match status" value="1"/>
</dbReference>
<evidence type="ECO:0000256" key="2">
    <source>
        <dbReference type="ARBA" id="ARBA00022485"/>
    </source>
</evidence>
<dbReference type="EMBL" id="CP023819">
    <property type="protein sequence ID" value="ATL90532.1"/>
    <property type="molecule type" value="Genomic_DNA"/>
</dbReference>
<dbReference type="HAMAP" id="MF_00461">
    <property type="entry name" value="RsxC_RnfC"/>
    <property type="match status" value="1"/>
</dbReference>
<dbReference type="Gene3D" id="3.30.70.20">
    <property type="match status" value="1"/>
</dbReference>
<feature type="binding site" evidence="8">
    <location>
        <position position="421"/>
    </location>
    <ligand>
        <name>[4Fe-4S] cluster</name>
        <dbReference type="ChEBI" id="CHEBI:49883"/>
        <label>2</label>
    </ligand>
</feature>
<dbReference type="PANTHER" id="PTHR43034:SF2">
    <property type="entry name" value="ION-TRANSLOCATING OXIDOREDUCTASE COMPLEX SUBUNIT C"/>
    <property type="match status" value="1"/>
</dbReference>
<dbReference type="Gene3D" id="3.40.50.11540">
    <property type="entry name" value="NADH-ubiquinone oxidoreductase 51kDa subunit"/>
    <property type="match status" value="1"/>
</dbReference>
<reference evidence="10 11" key="1">
    <citation type="submission" date="2017-10" db="EMBL/GenBank/DDBJ databases">
        <title>Complete Genome Sequence of Faecalibacterium prausnitzii isolated from the gut of healthy adult Indian.</title>
        <authorList>
            <person name="Bag S."/>
            <person name="Ghosh T.S."/>
            <person name="Das B."/>
        </authorList>
    </citation>
    <scope>NUCLEOTIDE SEQUENCE [LARGE SCALE GENOMIC DNA]</scope>
    <source>
        <strain evidence="10 11">Indica</strain>
    </source>
</reference>
<keyword evidence="7 8" id="KW-0411">Iron-sulfur</keyword>
<feature type="binding site" evidence="8">
    <location>
        <position position="428"/>
    </location>
    <ligand>
        <name>[4Fe-4S] cluster</name>
        <dbReference type="ChEBI" id="CHEBI:49883"/>
        <label>1</label>
    </ligand>
</feature>
<keyword evidence="3 8" id="KW-0479">Metal-binding</keyword>
<keyword evidence="6 8" id="KW-0408">Iron</keyword>
<dbReference type="GO" id="GO:0051539">
    <property type="term" value="F:4 iron, 4 sulfur cluster binding"/>
    <property type="evidence" value="ECO:0007669"/>
    <property type="project" value="UniProtKB-KW"/>
</dbReference>
<feature type="domain" description="4Fe-4S ferredoxin-type" evidence="9">
    <location>
        <begin position="372"/>
        <end position="399"/>
    </location>
</feature>
<dbReference type="NCBIfam" id="NF003454">
    <property type="entry name" value="PRK05035.1"/>
    <property type="match status" value="1"/>
</dbReference>
<dbReference type="InterPro" id="IPR017900">
    <property type="entry name" value="4Fe4S_Fe_S_CS"/>
</dbReference>
<keyword evidence="4 8" id="KW-0677">Repeat</keyword>
<accession>A0A291TBL3</accession>
<organism evidence="10 11">
    <name type="scientific">Faecalibacterium prausnitzii</name>
    <dbReference type="NCBI Taxonomy" id="853"/>
    <lineage>
        <taxon>Bacteria</taxon>
        <taxon>Bacillati</taxon>
        <taxon>Bacillota</taxon>
        <taxon>Clostridia</taxon>
        <taxon>Eubacteriales</taxon>
        <taxon>Oscillospiraceae</taxon>
        <taxon>Faecalibacterium</taxon>
    </lineage>
</organism>
<evidence type="ECO:0000256" key="1">
    <source>
        <dbReference type="ARBA" id="ARBA00022448"/>
    </source>
</evidence>
<dbReference type="EC" id="7.-.-.-" evidence="8"/>